<dbReference type="Proteomes" id="UP000027432">
    <property type="component" value="Unassembled WGS sequence"/>
</dbReference>
<organism evidence="2 3">
    <name type="scientific">Thioclava pacifica DSM 10166</name>
    <dbReference type="NCBI Taxonomy" id="1353537"/>
    <lineage>
        <taxon>Bacteria</taxon>
        <taxon>Pseudomonadati</taxon>
        <taxon>Pseudomonadota</taxon>
        <taxon>Alphaproteobacteria</taxon>
        <taxon>Rhodobacterales</taxon>
        <taxon>Paracoccaceae</taxon>
        <taxon>Thioclava</taxon>
    </lineage>
</organism>
<dbReference type="Pfam" id="PF11102">
    <property type="entry name" value="YjbF"/>
    <property type="match status" value="1"/>
</dbReference>
<keyword evidence="1" id="KW-0732">Signal</keyword>
<keyword evidence="3" id="KW-1185">Reference proteome</keyword>
<reference evidence="2 3" key="1">
    <citation type="submission" date="2013-07" db="EMBL/GenBank/DDBJ databases">
        <title>Thioclava pacifica DSM 10166 Genome Sequencing.</title>
        <authorList>
            <person name="Lai Q."/>
            <person name="Shao Z."/>
        </authorList>
    </citation>
    <scope>NUCLEOTIDE SEQUENCE [LARGE SCALE GENOMIC DNA]</scope>
    <source>
        <strain evidence="2 3">DSM 10166</strain>
    </source>
</reference>
<accession>A0A074J4I9</accession>
<evidence type="ECO:0000313" key="2">
    <source>
        <dbReference type="EMBL" id="KEO50835.1"/>
    </source>
</evidence>
<feature type="signal peptide" evidence="1">
    <location>
        <begin position="1"/>
        <end position="27"/>
    </location>
</feature>
<dbReference type="EMBL" id="AUND01000040">
    <property type="protein sequence ID" value="KEO50835.1"/>
    <property type="molecule type" value="Genomic_DNA"/>
</dbReference>
<comment type="caution">
    <text evidence="2">The sequence shown here is derived from an EMBL/GenBank/DDBJ whole genome shotgun (WGS) entry which is preliminary data.</text>
</comment>
<name>A0A074J4I9_9RHOB</name>
<evidence type="ECO:0000313" key="3">
    <source>
        <dbReference type="Proteomes" id="UP000027432"/>
    </source>
</evidence>
<feature type="chain" id="PRO_5001696338" description="YjbF family lipoprotein" evidence="1">
    <location>
        <begin position="28"/>
        <end position="231"/>
    </location>
</feature>
<evidence type="ECO:0008006" key="4">
    <source>
        <dbReference type="Google" id="ProtNLM"/>
    </source>
</evidence>
<evidence type="ECO:0000256" key="1">
    <source>
        <dbReference type="SAM" id="SignalP"/>
    </source>
</evidence>
<protein>
    <recommendedName>
        <fullName evidence="4">YjbF family lipoprotein</fullName>
    </recommendedName>
</protein>
<dbReference type="SUPFAM" id="SSF159270">
    <property type="entry name" value="YmcC-like"/>
    <property type="match status" value="1"/>
</dbReference>
<dbReference type="STRING" id="1353537.TP2_13185"/>
<dbReference type="InterPro" id="IPR023373">
    <property type="entry name" value="YmcC_sf"/>
</dbReference>
<dbReference type="Gene3D" id="2.40.360.10">
    <property type="entry name" value="YmcC-like"/>
    <property type="match status" value="1"/>
</dbReference>
<dbReference type="AlphaFoldDB" id="A0A074J4I9"/>
<dbReference type="OrthoDB" id="6237231at2"/>
<gene>
    <name evidence="2" type="ORF">TP2_13185</name>
</gene>
<proteinExistence type="predicted"/>
<dbReference type="PROSITE" id="PS51257">
    <property type="entry name" value="PROKAR_LIPOPROTEIN"/>
    <property type="match status" value="1"/>
</dbReference>
<dbReference type="InterPro" id="IPR021308">
    <property type="entry name" value="GfcB"/>
</dbReference>
<dbReference type="RefSeq" id="WP_038079546.1">
    <property type="nucleotide sequence ID" value="NZ_AUND01000040.1"/>
</dbReference>
<sequence length="231" mass="23226">MSRAPRALIGAVLGLGLLAGCSSHDSAGVQDGGSVGGTMVKSAFGKILPGKKAAAAPAAPSDPASLAAAALQSIQGPVILVTFEAGGASTVGAMRGENGAMRTYQTPDARAFILRDGLLAGTRGLGRDLMSADTAAAGALIHARKAGTAKRTYRYLDGDGAERPLPVSCTIQPAGMVDQGGISAQQVAEHCEGSGVTLDLSYLVDGNGTILASRQWIGPALGYVAIQQLRN</sequence>
<dbReference type="eggNOG" id="ENOG5032VJG">
    <property type="taxonomic scope" value="Bacteria"/>
</dbReference>